<feature type="region of interest" description="Disordered" evidence="1">
    <location>
        <begin position="1"/>
        <end position="25"/>
    </location>
</feature>
<dbReference type="Proteomes" id="UP000182624">
    <property type="component" value="Unassembled WGS sequence"/>
</dbReference>
<name>A0A1I5SKW5_9FIRM</name>
<organism evidence="2 3">
    <name type="scientific">Butyrivibrio proteoclasticus</name>
    <dbReference type="NCBI Taxonomy" id="43305"/>
    <lineage>
        <taxon>Bacteria</taxon>
        <taxon>Bacillati</taxon>
        <taxon>Bacillota</taxon>
        <taxon>Clostridia</taxon>
        <taxon>Lachnospirales</taxon>
        <taxon>Lachnospiraceae</taxon>
        <taxon>Butyrivibrio</taxon>
    </lineage>
</organism>
<dbReference type="OrthoDB" id="9910644at2"/>
<dbReference type="RefSeq" id="WP_074885620.1">
    <property type="nucleotide sequence ID" value="NZ_FOXO01000006.1"/>
</dbReference>
<sequence>MAKRPNAANITHGLAQLGGGSKKDGGSGMMGGMQFIFKTGIQLGNQLGLEGKDVSEKLDELSRKYIEKK</sequence>
<gene>
    <name evidence="2" type="ORF">SAMN04487928_106130</name>
</gene>
<feature type="compositionally biased region" description="Gly residues" evidence="1">
    <location>
        <begin position="16"/>
        <end position="25"/>
    </location>
</feature>
<accession>A0A1I5SKW5</accession>
<reference evidence="3" key="1">
    <citation type="submission" date="2016-10" db="EMBL/GenBank/DDBJ databases">
        <authorList>
            <person name="Varghese N."/>
            <person name="Submissions S."/>
        </authorList>
    </citation>
    <scope>NUCLEOTIDE SEQUENCE [LARGE SCALE GENOMIC DNA]</scope>
    <source>
        <strain evidence="3">P18</strain>
    </source>
</reference>
<keyword evidence="3" id="KW-1185">Reference proteome</keyword>
<evidence type="ECO:0000256" key="1">
    <source>
        <dbReference type="SAM" id="MobiDB-lite"/>
    </source>
</evidence>
<dbReference type="AlphaFoldDB" id="A0A1I5SKW5"/>
<evidence type="ECO:0000313" key="3">
    <source>
        <dbReference type="Proteomes" id="UP000182624"/>
    </source>
</evidence>
<proteinExistence type="predicted"/>
<dbReference type="EMBL" id="FOXO01000006">
    <property type="protein sequence ID" value="SFP71444.1"/>
    <property type="molecule type" value="Genomic_DNA"/>
</dbReference>
<evidence type="ECO:0000313" key="2">
    <source>
        <dbReference type="EMBL" id="SFP71444.1"/>
    </source>
</evidence>
<protein>
    <submittedName>
        <fullName evidence="2">Uncharacterized protein</fullName>
    </submittedName>
</protein>